<reference evidence="2" key="1">
    <citation type="submission" date="2018-05" db="EMBL/GenBank/DDBJ databases">
        <authorList>
            <person name="Lanie J.A."/>
            <person name="Ng W.-L."/>
            <person name="Kazmierczak K.M."/>
            <person name="Andrzejewski T.M."/>
            <person name="Davidsen T.M."/>
            <person name="Wayne K.J."/>
            <person name="Tettelin H."/>
            <person name="Glass J.I."/>
            <person name="Rusch D."/>
            <person name="Podicherti R."/>
            <person name="Tsui H.-C.T."/>
            <person name="Winkler M.E."/>
        </authorList>
    </citation>
    <scope>NUCLEOTIDE SEQUENCE</scope>
</reference>
<dbReference type="PROSITE" id="PS51085">
    <property type="entry name" value="2FE2S_FER_2"/>
    <property type="match status" value="1"/>
</dbReference>
<feature type="domain" description="2Fe-2S ferredoxin-type" evidence="1">
    <location>
        <begin position="2"/>
        <end position="101"/>
    </location>
</feature>
<evidence type="ECO:0000259" key="1">
    <source>
        <dbReference type="PROSITE" id="PS51085"/>
    </source>
</evidence>
<dbReference type="GO" id="GO:0051536">
    <property type="term" value="F:iron-sulfur cluster binding"/>
    <property type="evidence" value="ECO:0007669"/>
    <property type="project" value="InterPro"/>
</dbReference>
<evidence type="ECO:0000313" key="2">
    <source>
        <dbReference type="EMBL" id="SVB19364.1"/>
    </source>
</evidence>
<dbReference type="InterPro" id="IPR001041">
    <property type="entry name" value="2Fe-2S_ferredoxin-type"/>
</dbReference>
<name>A0A382C0H8_9ZZZZ</name>
<accession>A0A382C0H8</accession>
<proteinExistence type="predicted"/>
<dbReference type="CDD" id="cd00207">
    <property type="entry name" value="fer2"/>
    <property type="match status" value="1"/>
</dbReference>
<sequence>MPKITVHNSETGESSEFKAGYGANLRKAAIYNEVEIYKGLNSYLNCKGMGLCGKCLIEVDPPENVGALTLFEKIHRAQPNQRLGCRAKIYGDITIKTAIQD</sequence>
<protein>
    <recommendedName>
        <fullName evidence="1">2Fe-2S ferredoxin-type domain-containing protein</fullName>
    </recommendedName>
</protein>
<dbReference type="EMBL" id="UINC01032160">
    <property type="protein sequence ID" value="SVB19364.1"/>
    <property type="molecule type" value="Genomic_DNA"/>
</dbReference>
<dbReference type="AlphaFoldDB" id="A0A382C0H8"/>
<dbReference type="Gene3D" id="3.10.20.30">
    <property type="match status" value="1"/>
</dbReference>
<gene>
    <name evidence="2" type="ORF">METZ01_LOCUS172218</name>
</gene>
<dbReference type="InterPro" id="IPR036010">
    <property type="entry name" value="2Fe-2S_ferredoxin-like_sf"/>
</dbReference>
<dbReference type="InterPro" id="IPR012675">
    <property type="entry name" value="Beta-grasp_dom_sf"/>
</dbReference>
<organism evidence="2">
    <name type="scientific">marine metagenome</name>
    <dbReference type="NCBI Taxonomy" id="408172"/>
    <lineage>
        <taxon>unclassified sequences</taxon>
        <taxon>metagenomes</taxon>
        <taxon>ecological metagenomes</taxon>
    </lineage>
</organism>
<dbReference type="SUPFAM" id="SSF54292">
    <property type="entry name" value="2Fe-2S ferredoxin-like"/>
    <property type="match status" value="1"/>
</dbReference>